<dbReference type="GO" id="GO:0004674">
    <property type="term" value="F:protein serine/threonine kinase activity"/>
    <property type="evidence" value="ECO:0007669"/>
    <property type="project" value="UniProtKB-EC"/>
</dbReference>
<sequence length="145" mass="15350">MSVSDRTSRPEVGTRTIAVQVRAEYEELAMLRAVAETVALFADFGIDRVVDIRLAVEEVATAIVQDGVADSELDCAFGYGDGSMRVRIAGVTASDTGPDRASLGWHIVATLTDSLSTSVGPFDSALGGHRTIVEFEWGTAATDGR</sequence>
<dbReference type="Proteomes" id="UP000540412">
    <property type="component" value="Unassembled WGS sequence"/>
</dbReference>
<name>A0A7W9PFF1_9NOCA</name>
<dbReference type="Gene3D" id="3.30.565.10">
    <property type="entry name" value="Histidine kinase-like ATPase, C-terminal domain"/>
    <property type="match status" value="1"/>
</dbReference>
<gene>
    <name evidence="1" type="ORF">BJY24_004058</name>
</gene>
<keyword evidence="1" id="KW-0808">Transferase</keyword>
<dbReference type="RefSeq" id="WP_051161132.1">
    <property type="nucleotide sequence ID" value="NZ_JACHIT010000001.1"/>
</dbReference>
<dbReference type="InterPro" id="IPR036890">
    <property type="entry name" value="HATPase_C_sf"/>
</dbReference>
<accession>A0A7W9PFF1</accession>
<proteinExistence type="predicted"/>
<dbReference type="EC" id="2.7.11.1" evidence="1"/>
<comment type="caution">
    <text evidence="1">The sequence shown here is derived from an EMBL/GenBank/DDBJ whole genome shotgun (WGS) entry which is preliminary data.</text>
</comment>
<reference evidence="1 2" key="1">
    <citation type="submission" date="2020-08" db="EMBL/GenBank/DDBJ databases">
        <title>Sequencing the genomes of 1000 actinobacteria strains.</title>
        <authorList>
            <person name="Klenk H.-P."/>
        </authorList>
    </citation>
    <scope>NUCLEOTIDE SEQUENCE [LARGE SCALE GENOMIC DNA]</scope>
    <source>
        <strain evidence="1 2">DSM 43582</strain>
    </source>
</reference>
<keyword evidence="2" id="KW-1185">Reference proteome</keyword>
<organism evidence="1 2">
    <name type="scientific">Nocardia transvalensis</name>
    <dbReference type="NCBI Taxonomy" id="37333"/>
    <lineage>
        <taxon>Bacteria</taxon>
        <taxon>Bacillati</taxon>
        <taxon>Actinomycetota</taxon>
        <taxon>Actinomycetes</taxon>
        <taxon>Mycobacteriales</taxon>
        <taxon>Nocardiaceae</taxon>
        <taxon>Nocardia</taxon>
    </lineage>
</organism>
<evidence type="ECO:0000313" key="1">
    <source>
        <dbReference type="EMBL" id="MBB5915191.1"/>
    </source>
</evidence>
<dbReference type="AlphaFoldDB" id="A0A7W9PFF1"/>
<dbReference type="EMBL" id="JACHIT010000001">
    <property type="protein sequence ID" value="MBB5915191.1"/>
    <property type="molecule type" value="Genomic_DNA"/>
</dbReference>
<evidence type="ECO:0000313" key="2">
    <source>
        <dbReference type="Proteomes" id="UP000540412"/>
    </source>
</evidence>
<protein>
    <submittedName>
        <fullName evidence="1">Serine/threonine-protein kinase RsbW</fullName>
        <ecNumber evidence="1">2.7.11.1</ecNumber>
    </submittedName>
</protein>
<keyword evidence="1" id="KW-0418">Kinase</keyword>